<evidence type="ECO:0000256" key="1">
    <source>
        <dbReference type="SAM" id="Phobius"/>
    </source>
</evidence>
<dbReference type="InterPro" id="IPR046623">
    <property type="entry name" value="DUF6536"/>
</dbReference>
<feature type="domain" description="DUF6536" evidence="2">
    <location>
        <begin position="191"/>
        <end position="342"/>
    </location>
</feature>
<dbReference type="EMBL" id="JAQQPM010000002">
    <property type="protein sequence ID" value="KAK2069038.1"/>
    <property type="molecule type" value="Genomic_DNA"/>
</dbReference>
<feature type="transmembrane region" description="Helical" evidence="1">
    <location>
        <begin position="550"/>
        <end position="571"/>
    </location>
</feature>
<feature type="transmembrane region" description="Helical" evidence="1">
    <location>
        <begin position="653"/>
        <end position="679"/>
    </location>
</feature>
<keyword evidence="4" id="KW-1185">Reference proteome</keyword>
<sequence>MEIVIPPRDHASSTYKFTYDGHGDVMQVQKVRGEQAGPVERARKGRHFAPWPFQSVVTETTVLSSPTTTTTHTLFGRRATWQPKRPGRDSDADSVFRDLIPDYIINYIRGETPESVARRNKNGGKLGERGVEIAHQHRIHRSNAAQLEGIESRPGSRSTASTIDEDDEEQVLTGWGKSRTGRNWRLFTFGWRSGVAWNALLSLLLLIVVAVAIVVGIIRVSLFSGDSIIFAGTCSTAKKIDWVLHAVISAFSMVLLAGASYTFQVLSSPTRAEVDKAHGRKKWLDIGIPSIRNLAHMDPKRVVMATVLLVAAVSLPAVYHAVVINTQLAVGYNLLFVTESFAAGSSFSNDTARNAASLSRLDILALQSLATQQQLTNLTTAQCLEAFGGAFEAGFSDVLLVTDTTSPTTSLLQTAEPGSLLTDFVRTGTLGALTVAFDGSTVQYCLAAPTATGPTCKLGLNGALLGATAGVILVIVIVILCTLFIKFEPLATLGDAVASFLKEPDATTQGFASLIVSMDADFYSGLTPLGIASNHALVTLPSVGSKTTTAMAGALIANLPQLLLATLYLAVNSLMSTYYLSHELSLFAVDEPRPLRVSAGPEGQQTASLYLTLPRPWSWFLTILFAGAGFVLSQSVSLVSAELPHPPSSDAPAVLAVGVSGLGLVIILALLMLLAIIVVPVLGLRRAPNATAAATAAVTAAAAAGDKEKKAGMTAVRGNPLALPTGSCSAVIAARCQRAPAESETDPWARPLVWGVVHEGEGTDASHCAFTAGPAGKVVAGKSYA</sequence>
<organism evidence="3 4">
    <name type="scientific">Phyllachora maydis</name>
    <dbReference type="NCBI Taxonomy" id="1825666"/>
    <lineage>
        <taxon>Eukaryota</taxon>
        <taxon>Fungi</taxon>
        <taxon>Dikarya</taxon>
        <taxon>Ascomycota</taxon>
        <taxon>Pezizomycotina</taxon>
        <taxon>Sordariomycetes</taxon>
        <taxon>Sordariomycetidae</taxon>
        <taxon>Phyllachorales</taxon>
        <taxon>Phyllachoraceae</taxon>
        <taxon>Phyllachora</taxon>
    </lineage>
</organism>
<feature type="transmembrane region" description="Helical" evidence="1">
    <location>
        <begin position="302"/>
        <end position="322"/>
    </location>
</feature>
<dbReference type="Proteomes" id="UP001217918">
    <property type="component" value="Unassembled WGS sequence"/>
</dbReference>
<dbReference type="Pfam" id="PF20163">
    <property type="entry name" value="DUF6536"/>
    <property type="match status" value="1"/>
</dbReference>
<evidence type="ECO:0000313" key="3">
    <source>
        <dbReference type="EMBL" id="KAK2069038.1"/>
    </source>
</evidence>
<keyword evidence="1" id="KW-1133">Transmembrane helix</keyword>
<dbReference type="PANTHER" id="PTHR35395:SF1">
    <property type="entry name" value="DUF6536 DOMAIN-CONTAINING PROTEIN"/>
    <property type="match status" value="1"/>
</dbReference>
<evidence type="ECO:0000313" key="4">
    <source>
        <dbReference type="Proteomes" id="UP001217918"/>
    </source>
</evidence>
<name>A0AAD9I0M6_9PEZI</name>
<dbReference type="AlphaFoldDB" id="A0AAD9I0M6"/>
<evidence type="ECO:0000259" key="2">
    <source>
        <dbReference type="Pfam" id="PF20163"/>
    </source>
</evidence>
<gene>
    <name evidence="3" type="ORF">P8C59_003646</name>
</gene>
<dbReference type="PANTHER" id="PTHR35395">
    <property type="entry name" value="DUF6536 DOMAIN-CONTAINING PROTEIN"/>
    <property type="match status" value="1"/>
</dbReference>
<accession>A0AAD9I0M6</accession>
<comment type="caution">
    <text evidence="3">The sequence shown here is derived from an EMBL/GenBank/DDBJ whole genome shotgun (WGS) entry which is preliminary data.</text>
</comment>
<protein>
    <recommendedName>
        <fullName evidence="2">DUF6536 domain-containing protein</fullName>
    </recommendedName>
</protein>
<feature type="transmembrane region" description="Helical" evidence="1">
    <location>
        <begin position="195"/>
        <end position="222"/>
    </location>
</feature>
<feature type="transmembrane region" description="Helical" evidence="1">
    <location>
        <begin position="242"/>
        <end position="263"/>
    </location>
</feature>
<feature type="transmembrane region" description="Helical" evidence="1">
    <location>
        <begin position="619"/>
        <end position="641"/>
    </location>
</feature>
<keyword evidence="1" id="KW-0472">Membrane</keyword>
<keyword evidence="1" id="KW-0812">Transmembrane</keyword>
<feature type="transmembrane region" description="Helical" evidence="1">
    <location>
        <begin position="463"/>
        <end position="485"/>
    </location>
</feature>
<reference evidence="3" key="1">
    <citation type="journal article" date="2023" name="Mol. Plant Microbe Interact.">
        <title>Elucidating the Obligate Nature and Biological Capacity of an Invasive Fungal Corn Pathogen.</title>
        <authorList>
            <person name="MacCready J.S."/>
            <person name="Roggenkamp E.M."/>
            <person name="Gdanetz K."/>
            <person name="Chilvers M.I."/>
        </authorList>
    </citation>
    <scope>NUCLEOTIDE SEQUENCE</scope>
    <source>
        <strain evidence="3">PM02</strain>
    </source>
</reference>
<proteinExistence type="predicted"/>